<gene>
    <name evidence="7" type="ORF">SAMN05216325_101194</name>
</gene>
<name>A0A1H8AKN9_9PROT</name>
<dbReference type="Proteomes" id="UP000199459">
    <property type="component" value="Unassembled WGS sequence"/>
</dbReference>
<dbReference type="InterPro" id="IPR000292">
    <property type="entry name" value="For/NO2_transpt"/>
</dbReference>
<comment type="subcellular location">
    <subcellularLocation>
        <location evidence="1">Membrane</location>
        <topology evidence="1">Multi-pass membrane protein</topology>
    </subcellularLocation>
</comment>
<evidence type="ECO:0000256" key="3">
    <source>
        <dbReference type="ARBA" id="ARBA00022989"/>
    </source>
</evidence>
<keyword evidence="4 6" id="KW-0472">Membrane</keyword>
<reference evidence="7 8" key="1">
    <citation type="submission" date="2016-10" db="EMBL/GenBank/DDBJ databases">
        <authorList>
            <person name="de Groot N.N."/>
        </authorList>
    </citation>
    <scope>NUCLEOTIDE SEQUENCE [LARGE SCALE GENOMIC DNA]</scope>
    <source>
        <strain evidence="7 8">Nm22</strain>
    </source>
</reference>
<proteinExistence type="inferred from homology"/>
<feature type="transmembrane region" description="Helical" evidence="6">
    <location>
        <begin position="158"/>
        <end position="183"/>
    </location>
</feature>
<dbReference type="AlphaFoldDB" id="A0A1H8AKN9"/>
<dbReference type="OrthoDB" id="9786493at2"/>
<evidence type="ECO:0000256" key="2">
    <source>
        <dbReference type="ARBA" id="ARBA00022692"/>
    </source>
</evidence>
<evidence type="ECO:0000256" key="4">
    <source>
        <dbReference type="ARBA" id="ARBA00023136"/>
    </source>
</evidence>
<sequence length="268" mass="28912">MAYVKPEEIVENMLQTGASKTGLSVKNLLLRGFLAGAFLGYATTLAILAATQTGLGIVGALIFPVGFVMIVLLGLELATGNIALIPIAVKDRRTHIGALLYNWYWVLIGNLVGGVSYAFLYTIVTTKMGQIDPTTIAAAQRLIDIAENKTLGYAQYGFVGTITAFTSALLCNWMVTLGAVMALTSTTTTGKIAAMWLPIMTFFALGYEHAIVNMFLIPAGIMLGGNITIADWWLWNGLPVIAGNIVGGMLFTGFMLYWAYNTRKKKSY</sequence>
<keyword evidence="3 6" id="KW-1133">Transmembrane helix</keyword>
<keyword evidence="2 6" id="KW-0812">Transmembrane</keyword>
<feature type="transmembrane region" description="Helical" evidence="6">
    <location>
        <begin position="237"/>
        <end position="260"/>
    </location>
</feature>
<dbReference type="STRING" id="917.SAMN05216326_1234"/>
<dbReference type="PANTHER" id="PTHR30520">
    <property type="entry name" value="FORMATE TRANSPORTER-RELATED"/>
    <property type="match status" value="1"/>
</dbReference>
<evidence type="ECO:0000256" key="6">
    <source>
        <dbReference type="SAM" id="Phobius"/>
    </source>
</evidence>
<dbReference type="GO" id="GO:0015499">
    <property type="term" value="F:formate transmembrane transporter activity"/>
    <property type="evidence" value="ECO:0007669"/>
    <property type="project" value="TreeGrafter"/>
</dbReference>
<dbReference type="GO" id="GO:0005886">
    <property type="term" value="C:plasma membrane"/>
    <property type="evidence" value="ECO:0007669"/>
    <property type="project" value="TreeGrafter"/>
</dbReference>
<feature type="transmembrane region" description="Helical" evidence="6">
    <location>
        <begin position="56"/>
        <end position="89"/>
    </location>
</feature>
<evidence type="ECO:0000313" key="7">
    <source>
        <dbReference type="EMBL" id="SEM71083.1"/>
    </source>
</evidence>
<feature type="transmembrane region" description="Helical" evidence="6">
    <location>
        <begin position="195"/>
        <end position="217"/>
    </location>
</feature>
<dbReference type="PANTHER" id="PTHR30520:SF6">
    <property type="entry name" value="FORMATE_NITRATE FAMILY TRANSPORTER (EUROFUNG)"/>
    <property type="match status" value="1"/>
</dbReference>
<feature type="transmembrane region" description="Helical" evidence="6">
    <location>
        <begin position="28"/>
        <end position="50"/>
    </location>
</feature>
<dbReference type="Gene3D" id="1.20.1080.10">
    <property type="entry name" value="Glycerol uptake facilitator protein"/>
    <property type="match status" value="1"/>
</dbReference>
<dbReference type="InterPro" id="IPR023271">
    <property type="entry name" value="Aquaporin-like"/>
</dbReference>
<evidence type="ECO:0000256" key="1">
    <source>
        <dbReference type="ARBA" id="ARBA00004141"/>
    </source>
</evidence>
<protein>
    <submittedName>
        <fullName evidence="7">Formate/nitrite transporter</fullName>
    </submittedName>
</protein>
<accession>A0A1H8AKN9</accession>
<evidence type="ECO:0000313" key="8">
    <source>
        <dbReference type="Proteomes" id="UP000199459"/>
    </source>
</evidence>
<dbReference type="Pfam" id="PF01226">
    <property type="entry name" value="Form_Nir_trans"/>
    <property type="match status" value="1"/>
</dbReference>
<evidence type="ECO:0000256" key="5">
    <source>
        <dbReference type="ARBA" id="ARBA00049660"/>
    </source>
</evidence>
<dbReference type="RefSeq" id="WP_090627083.1">
    <property type="nucleotide sequence ID" value="NZ_FOCP01000001.1"/>
</dbReference>
<feature type="transmembrane region" description="Helical" evidence="6">
    <location>
        <begin position="101"/>
        <end position="124"/>
    </location>
</feature>
<organism evidence="7 8">
    <name type="scientific">Nitrosomonas marina</name>
    <dbReference type="NCBI Taxonomy" id="917"/>
    <lineage>
        <taxon>Bacteria</taxon>
        <taxon>Pseudomonadati</taxon>
        <taxon>Pseudomonadota</taxon>
        <taxon>Betaproteobacteria</taxon>
        <taxon>Nitrosomonadales</taxon>
        <taxon>Nitrosomonadaceae</taxon>
        <taxon>Nitrosomonas</taxon>
    </lineage>
</organism>
<comment type="similarity">
    <text evidence="5">Belongs to the FNT transporter (TC 1.A.16) family.</text>
</comment>
<dbReference type="EMBL" id="FOCP01000001">
    <property type="protein sequence ID" value="SEM71083.1"/>
    <property type="molecule type" value="Genomic_DNA"/>
</dbReference>